<dbReference type="AlphaFoldDB" id="A0A0E3SDS5"/>
<keyword evidence="3" id="KW-1185">Reference proteome</keyword>
<feature type="transmembrane region" description="Helical" evidence="1">
    <location>
        <begin position="6"/>
        <end position="23"/>
    </location>
</feature>
<dbReference type="HOGENOM" id="CLU_2712838_0_0_2"/>
<organism evidence="2 3">
    <name type="scientific">Methanosarcina horonobensis HB-1 = JCM 15518</name>
    <dbReference type="NCBI Taxonomy" id="1434110"/>
    <lineage>
        <taxon>Archaea</taxon>
        <taxon>Methanobacteriati</taxon>
        <taxon>Methanobacteriota</taxon>
        <taxon>Stenosarchaea group</taxon>
        <taxon>Methanomicrobia</taxon>
        <taxon>Methanosarcinales</taxon>
        <taxon>Methanosarcinaceae</taxon>
        <taxon>Methanosarcina</taxon>
    </lineage>
</organism>
<dbReference type="EMBL" id="CP009516">
    <property type="protein sequence ID" value="AKB79016.1"/>
    <property type="molecule type" value="Genomic_DNA"/>
</dbReference>
<evidence type="ECO:0000256" key="1">
    <source>
        <dbReference type="SAM" id="Phobius"/>
    </source>
</evidence>
<reference evidence="2 3" key="1">
    <citation type="submission" date="2014-07" db="EMBL/GenBank/DDBJ databases">
        <title>Methanogenic archaea and the global carbon cycle.</title>
        <authorList>
            <person name="Henriksen J.R."/>
            <person name="Luke J."/>
            <person name="Reinhart S."/>
            <person name="Benedict M.N."/>
            <person name="Youngblut N.D."/>
            <person name="Metcalf M.E."/>
            <person name="Whitaker R.J."/>
            <person name="Metcalf W.W."/>
        </authorList>
    </citation>
    <scope>NUCLEOTIDE SEQUENCE [LARGE SCALE GENOMIC DNA]</scope>
    <source>
        <strain evidence="2 3">HB-1</strain>
    </source>
</reference>
<protein>
    <submittedName>
        <fullName evidence="2">Uncharacterized protein</fullName>
    </submittedName>
</protein>
<evidence type="ECO:0000313" key="3">
    <source>
        <dbReference type="Proteomes" id="UP000033101"/>
    </source>
</evidence>
<keyword evidence="1" id="KW-1133">Transmembrane helix</keyword>
<dbReference type="GeneID" id="24831823"/>
<dbReference type="Proteomes" id="UP000033101">
    <property type="component" value="Chromosome"/>
</dbReference>
<proteinExistence type="predicted"/>
<keyword evidence="1" id="KW-0812">Transmembrane</keyword>
<dbReference type="STRING" id="1434110.MSHOH_2533"/>
<name>A0A0E3SDS5_9EURY</name>
<accession>A0A0E3SDS5</accession>
<keyword evidence="1" id="KW-0472">Membrane</keyword>
<gene>
    <name evidence="2" type="ORF">MSHOH_2533</name>
</gene>
<dbReference type="RefSeq" id="WP_048140372.1">
    <property type="nucleotide sequence ID" value="NZ_CP009516.1"/>
</dbReference>
<evidence type="ECO:0000313" key="2">
    <source>
        <dbReference type="EMBL" id="AKB79016.1"/>
    </source>
</evidence>
<dbReference type="KEGG" id="mhor:MSHOH_2533"/>
<dbReference type="PATRIC" id="fig|1434110.4.peg.3259"/>
<sequence length="72" mass="8336">MDENTIVSVLGFLFAFFSSSIIVRESTKRNSKDIEKLKDKFEEISRNVNGLTVSIAVLQNDINYIKEFFEKK</sequence>